<name>A0A0H3XIV0_9MOLU</name>
<keyword evidence="12 18" id="KW-0548">Nucleotidyltransferase</keyword>
<feature type="transmembrane region" description="Helical" evidence="20">
    <location>
        <begin position="209"/>
        <end position="229"/>
    </location>
</feature>
<comment type="pathway">
    <text evidence="3 18">Phospholipid metabolism; CDP-diacylglycerol biosynthesis; CDP-diacylglycerol from sn-glycerol 3-phosphate: step 3/3.</text>
</comment>
<feature type="transmembrane region" description="Helical" evidence="20">
    <location>
        <begin position="179"/>
        <end position="197"/>
    </location>
</feature>
<feature type="region of interest" description="Disordered" evidence="19">
    <location>
        <begin position="1"/>
        <end position="31"/>
    </location>
</feature>
<dbReference type="PATRIC" id="fig|743698.3.peg.876"/>
<evidence type="ECO:0000256" key="3">
    <source>
        <dbReference type="ARBA" id="ARBA00005119"/>
    </source>
</evidence>
<dbReference type="AlphaFoldDB" id="A0A0H3XIV0"/>
<proteinExistence type="inferred from homology"/>
<evidence type="ECO:0000256" key="17">
    <source>
        <dbReference type="ARBA" id="ARBA00023264"/>
    </source>
</evidence>
<keyword evidence="8" id="KW-1003">Cell membrane</keyword>
<dbReference type="GO" id="GO:0005886">
    <property type="term" value="C:plasma membrane"/>
    <property type="evidence" value="ECO:0007669"/>
    <property type="project" value="UniProtKB-SubCell"/>
</dbReference>
<feature type="transmembrane region" description="Helical" evidence="20">
    <location>
        <begin position="76"/>
        <end position="94"/>
    </location>
</feature>
<dbReference type="InterPro" id="IPR000374">
    <property type="entry name" value="PC_trans"/>
</dbReference>
<dbReference type="PANTHER" id="PTHR46382">
    <property type="entry name" value="PHOSPHATIDATE CYTIDYLYLTRANSFERASE"/>
    <property type="match status" value="1"/>
</dbReference>
<evidence type="ECO:0000256" key="1">
    <source>
        <dbReference type="ARBA" id="ARBA00001698"/>
    </source>
</evidence>
<feature type="transmembrane region" description="Helical" evidence="20">
    <location>
        <begin position="249"/>
        <end position="268"/>
    </location>
</feature>
<dbReference type="GO" id="GO:0004605">
    <property type="term" value="F:phosphatidate cytidylyltransferase activity"/>
    <property type="evidence" value="ECO:0007669"/>
    <property type="project" value="UniProtKB-EC"/>
</dbReference>
<sequence>MNNIKPKTPDNNQPPASDNQPAVDNSTPSPNQKHLMFQKKYRQRYITFGVLLCFLVLYMFTGAITTEWQTMAHIDVANYVFIILNCLILCLVNYEILKLNGGNKWPIYTQIITYLLIVFLYILPVERVSEGYAPINFPFYTYANWGWLQNWLIFVIYLFVFLVYMVLILSGKDITFGKMFITFAFSIYMIFAFKAMTKFMLNPNFGWSSVLWLALIIILTDTFAFVGGVSYGKHKLAPNVSPNKTWEGAVTGTLVASAIAIVYAILMFKFTDQADGKWVFDFFSNDNSQNTMRYIIYVLLAIILSILSQLGDLSFSWIKRKYNIKDFSNLLPGHGGVLDRLDSFSLVFVVMFIISAILMK</sequence>
<comment type="pathway">
    <text evidence="4">Lipid metabolism.</text>
</comment>
<evidence type="ECO:0000256" key="9">
    <source>
        <dbReference type="ARBA" id="ARBA00022516"/>
    </source>
</evidence>
<comment type="similarity">
    <text evidence="5 18">Belongs to the CDS family.</text>
</comment>
<keyword evidence="14" id="KW-0443">Lipid metabolism</keyword>
<dbReference type="PROSITE" id="PS01315">
    <property type="entry name" value="CDS"/>
    <property type="match status" value="1"/>
</dbReference>
<organism evidence="21 22">
    <name type="scientific">Spiroplasma eriocheiris</name>
    <dbReference type="NCBI Taxonomy" id="315358"/>
    <lineage>
        <taxon>Bacteria</taxon>
        <taxon>Bacillati</taxon>
        <taxon>Mycoplasmatota</taxon>
        <taxon>Mollicutes</taxon>
        <taxon>Entomoplasmatales</taxon>
        <taxon>Spiroplasmataceae</taxon>
        <taxon>Spiroplasma</taxon>
    </lineage>
</organism>
<keyword evidence="22" id="KW-1185">Reference proteome</keyword>
<evidence type="ECO:0000256" key="13">
    <source>
        <dbReference type="ARBA" id="ARBA00022989"/>
    </source>
</evidence>
<evidence type="ECO:0000256" key="18">
    <source>
        <dbReference type="RuleBase" id="RU003938"/>
    </source>
</evidence>
<comment type="subcellular location">
    <subcellularLocation>
        <location evidence="2">Cell membrane</location>
        <topology evidence="2">Multi-pass membrane protein</topology>
    </subcellularLocation>
</comment>
<dbReference type="GO" id="GO:0016024">
    <property type="term" value="P:CDP-diacylglycerol biosynthetic process"/>
    <property type="evidence" value="ECO:0007669"/>
    <property type="project" value="UniProtKB-UniPathway"/>
</dbReference>
<feature type="transmembrane region" description="Helical" evidence="20">
    <location>
        <begin position="45"/>
        <end position="64"/>
    </location>
</feature>
<feature type="transmembrane region" description="Helical" evidence="20">
    <location>
        <begin position="339"/>
        <end position="359"/>
    </location>
</feature>
<feature type="transmembrane region" description="Helical" evidence="20">
    <location>
        <begin position="294"/>
        <end position="318"/>
    </location>
</feature>
<evidence type="ECO:0000256" key="14">
    <source>
        <dbReference type="ARBA" id="ARBA00023098"/>
    </source>
</evidence>
<feature type="transmembrane region" description="Helical" evidence="20">
    <location>
        <begin position="106"/>
        <end position="125"/>
    </location>
</feature>
<dbReference type="STRING" id="315358.SERIO_v1c08700"/>
<accession>A0A0H3XIV0</accession>
<dbReference type="EC" id="2.7.7.41" evidence="6 18"/>
<evidence type="ECO:0000256" key="7">
    <source>
        <dbReference type="ARBA" id="ARBA00019373"/>
    </source>
</evidence>
<keyword evidence="16" id="KW-0594">Phospholipid biosynthesis</keyword>
<dbReference type="Pfam" id="PF01148">
    <property type="entry name" value="CTP_transf_1"/>
    <property type="match status" value="1"/>
</dbReference>
<dbReference type="KEGG" id="seri:SERIO_v1c08700"/>
<dbReference type="RefSeq" id="WP_079450802.1">
    <property type="nucleotide sequence ID" value="NZ_CP011856.1"/>
</dbReference>
<evidence type="ECO:0000256" key="16">
    <source>
        <dbReference type="ARBA" id="ARBA00023209"/>
    </source>
</evidence>
<evidence type="ECO:0000256" key="6">
    <source>
        <dbReference type="ARBA" id="ARBA00012487"/>
    </source>
</evidence>
<evidence type="ECO:0000256" key="5">
    <source>
        <dbReference type="ARBA" id="ARBA00010185"/>
    </source>
</evidence>
<evidence type="ECO:0000256" key="4">
    <source>
        <dbReference type="ARBA" id="ARBA00005189"/>
    </source>
</evidence>
<evidence type="ECO:0000313" key="22">
    <source>
        <dbReference type="Proteomes" id="UP000035661"/>
    </source>
</evidence>
<keyword evidence="11 18" id="KW-0812">Transmembrane</keyword>
<evidence type="ECO:0000313" key="21">
    <source>
        <dbReference type="EMBL" id="AKM54430.1"/>
    </source>
</evidence>
<gene>
    <name evidence="21" type="primary">cdsA</name>
    <name evidence="21" type="ORF">SERIO_v1c08700</name>
</gene>
<keyword evidence="13 20" id="KW-1133">Transmembrane helix</keyword>
<dbReference type="UniPathway" id="UPA00557">
    <property type="reaction ID" value="UER00614"/>
</dbReference>
<evidence type="ECO:0000256" key="19">
    <source>
        <dbReference type="SAM" id="MobiDB-lite"/>
    </source>
</evidence>
<evidence type="ECO:0000256" key="10">
    <source>
        <dbReference type="ARBA" id="ARBA00022679"/>
    </source>
</evidence>
<evidence type="ECO:0000256" key="2">
    <source>
        <dbReference type="ARBA" id="ARBA00004651"/>
    </source>
</evidence>
<dbReference type="PANTHER" id="PTHR46382:SF1">
    <property type="entry name" value="PHOSPHATIDATE CYTIDYLYLTRANSFERASE"/>
    <property type="match status" value="1"/>
</dbReference>
<feature type="transmembrane region" description="Helical" evidence="20">
    <location>
        <begin position="145"/>
        <end position="167"/>
    </location>
</feature>
<evidence type="ECO:0000256" key="15">
    <source>
        <dbReference type="ARBA" id="ARBA00023136"/>
    </source>
</evidence>
<evidence type="ECO:0000256" key="12">
    <source>
        <dbReference type="ARBA" id="ARBA00022695"/>
    </source>
</evidence>
<comment type="catalytic activity">
    <reaction evidence="1 18">
        <text>a 1,2-diacyl-sn-glycero-3-phosphate + CTP + H(+) = a CDP-1,2-diacyl-sn-glycerol + diphosphate</text>
        <dbReference type="Rhea" id="RHEA:16229"/>
        <dbReference type="ChEBI" id="CHEBI:15378"/>
        <dbReference type="ChEBI" id="CHEBI:33019"/>
        <dbReference type="ChEBI" id="CHEBI:37563"/>
        <dbReference type="ChEBI" id="CHEBI:58332"/>
        <dbReference type="ChEBI" id="CHEBI:58608"/>
        <dbReference type="EC" id="2.7.7.41"/>
    </reaction>
</comment>
<reference evidence="22" key="2">
    <citation type="submission" date="2015-06" db="EMBL/GenBank/DDBJ databases">
        <title>Complete genome sequence of Spiroplasma eriocheiris TDA-040725-5 (DSM 21848).</title>
        <authorList>
            <person name="Lo W.-S."/>
            <person name="Kuo C.-H."/>
        </authorList>
    </citation>
    <scope>NUCLEOTIDE SEQUENCE [LARGE SCALE GENOMIC DNA]</scope>
    <source>
        <strain evidence="22">TDA-040725-5</strain>
    </source>
</reference>
<keyword evidence="17" id="KW-1208">Phospholipid metabolism</keyword>
<keyword evidence="10 18" id="KW-0808">Transferase</keyword>
<keyword evidence="15 20" id="KW-0472">Membrane</keyword>
<reference evidence="21 22" key="1">
    <citation type="journal article" date="2015" name="Genome Biol. Evol.">
        <title>Found and Lost: The Fates of Horizontally Acquired Genes in Arthropod-Symbiotic Spiroplasma.</title>
        <authorList>
            <person name="Lo W.S."/>
            <person name="Gasparich G.E."/>
            <person name="Kuo C.H."/>
        </authorList>
    </citation>
    <scope>NUCLEOTIDE SEQUENCE [LARGE SCALE GENOMIC DNA]</scope>
    <source>
        <strain evidence="22">TDA-040725-5</strain>
    </source>
</reference>
<evidence type="ECO:0000256" key="8">
    <source>
        <dbReference type="ARBA" id="ARBA00022475"/>
    </source>
</evidence>
<keyword evidence="9" id="KW-0444">Lipid biosynthesis</keyword>
<protein>
    <recommendedName>
        <fullName evidence="7 18">Phosphatidate cytidylyltransferase</fullName>
        <ecNumber evidence="6 18">2.7.7.41</ecNumber>
    </recommendedName>
</protein>
<evidence type="ECO:0000256" key="20">
    <source>
        <dbReference type="SAM" id="Phobius"/>
    </source>
</evidence>
<dbReference type="Proteomes" id="UP000035661">
    <property type="component" value="Chromosome"/>
</dbReference>
<dbReference type="EMBL" id="CP011856">
    <property type="protein sequence ID" value="AKM54430.1"/>
    <property type="molecule type" value="Genomic_DNA"/>
</dbReference>
<evidence type="ECO:0000256" key="11">
    <source>
        <dbReference type="ARBA" id="ARBA00022692"/>
    </source>
</evidence>